<evidence type="ECO:0000256" key="5">
    <source>
        <dbReference type="ARBA" id="ARBA00023124"/>
    </source>
</evidence>
<dbReference type="InterPro" id="IPR003738">
    <property type="entry name" value="SRAP"/>
</dbReference>
<proteinExistence type="inferred from homology"/>
<dbReference type="GO" id="GO:0106300">
    <property type="term" value="P:protein-DNA covalent cross-linking repair"/>
    <property type="evidence" value="ECO:0007669"/>
    <property type="project" value="InterPro"/>
</dbReference>
<organism evidence="8">
    <name type="scientific">marine metagenome</name>
    <dbReference type="NCBI Taxonomy" id="408172"/>
    <lineage>
        <taxon>unclassified sequences</taxon>
        <taxon>metagenomes</taxon>
        <taxon>ecological metagenomes</taxon>
    </lineage>
</organism>
<evidence type="ECO:0008006" key="9">
    <source>
        <dbReference type="Google" id="ProtNLM"/>
    </source>
</evidence>
<accession>A0A381NU56</accession>
<name>A0A381NU56_9ZZZZ</name>
<evidence type="ECO:0000256" key="3">
    <source>
        <dbReference type="ARBA" id="ARBA00022763"/>
    </source>
</evidence>
<keyword evidence="7" id="KW-0456">Lyase</keyword>
<evidence type="ECO:0000256" key="1">
    <source>
        <dbReference type="ARBA" id="ARBA00008136"/>
    </source>
</evidence>
<dbReference type="PANTHER" id="PTHR13604:SF0">
    <property type="entry name" value="ABASIC SITE PROCESSING PROTEIN HMCES"/>
    <property type="match status" value="1"/>
</dbReference>
<evidence type="ECO:0000256" key="4">
    <source>
        <dbReference type="ARBA" id="ARBA00022801"/>
    </source>
</evidence>
<dbReference type="GO" id="GO:0008233">
    <property type="term" value="F:peptidase activity"/>
    <property type="evidence" value="ECO:0007669"/>
    <property type="project" value="UniProtKB-KW"/>
</dbReference>
<dbReference type="AlphaFoldDB" id="A0A381NU56"/>
<evidence type="ECO:0000256" key="6">
    <source>
        <dbReference type="ARBA" id="ARBA00023125"/>
    </source>
</evidence>
<evidence type="ECO:0000313" key="8">
    <source>
        <dbReference type="EMBL" id="SUZ57664.1"/>
    </source>
</evidence>
<dbReference type="GO" id="GO:0006508">
    <property type="term" value="P:proteolysis"/>
    <property type="evidence" value="ECO:0007669"/>
    <property type="project" value="UniProtKB-KW"/>
</dbReference>
<dbReference type="InterPro" id="IPR036590">
    <property type="entry name" value="SRAP-like"/>
</dbReference>
<dbReference type="SUPFAM" id="SSF143081">
    <property type="entry name" value="BB1717-like"/>
    <property type="match status" value="1"/>
</dbReference>
<dbReference type="GO" id="GO:0016829">
    <property type="term" value="F:lyase activity"/>
    <property type="evidence" value="ECO:0007669"/>
    <property type="project" value="UniProtKB-KW"/>
</dbReference>
<keyword evidence="6" id="KW-0238">DNA-binding</keyword>
<evidence type="ECO:0000256" key="2">
    <source>
        <dbReference type="ARBA" id="ARBA00022670"/>
    </source>
</evidence>
<reference evidence="8" key="1">
    <citation type="submission" date="2018-05" db="EMBL/GenBank/DDBJ databases">
        <authorList>
            <person name="Lanie J.A."/>
            <person name="Ng W.-L."/>
            <person name="Kazmierczak K.M."/>
            <person name="Andrzejewski T.M."/>
            <person name="Davidsen T.M."/>
            <person name="Wayne K.J."/>
            <person name="Tettelin H."/>
            <person name="Glass J.I."/>
            <person name="Rusch D."/>
            <person name="Podicherti R."/>
            <person name="Tsui H.-C.T."/>
            <person name="Winkler M.E."/>
        </authorList>
    </citation>
    <scope>NUCLEOTIDE SEQUENCE</scope>
</reference>
<dbReference type="Gene3D" id="3.90.1680.10">
    <property type="entry name" value="SOS response associated peptidase-like"/>
    <property type="match status" value="1"/>
</dbReference>
<keyword evidence="3" id="KW-0227">DNA damage</keyword>
<dbReference type="PANTHER" id="PTHR13604">
    <property type="entry name" value="DC12-RELATED"/>
    <property type="match status" value="1"/>
</dbReference>
<dbReference type="EMBL" id="UINC01000571">
    <property type="protein sequence ID" value="SUZ57664.1"/>
    <property type="molecule type" value="Genomic_DNA"/>
</dbReference>
<sequence>MSLPNRNGFVLDRGRITWYSLSVCGRFIVSNPKAILHEVLGEHERSEIEARYNVTPGQTSSVVTVGENDSRCLTEMQWGLVPSWVSQPTTGHRMINARVETVGEKPAFRESVAHRRCVVPADGFYEWQKSAGGKQPYLLRLNTGTPFGFAGLWDCWRGSDGHVLETFTILTTVANALVEPIHKRMPVILDRQQREAWLLPWTRPEGIHQFCEPFPASAMETIPVSDYVNNPAHDSVECVQAVPLPDRQTLF</sequence>
<keyword evidence="2" id="KW-0645">Protease</keyword>
<dbReference type="Pfam" id="PF02586">
    <property type="entry name" value="SRAP"/>
    <property type="match status" value="1"/>
</dbReference>
<keyword evidence="4" id="KW-0378">Hydrolase</keyword>
<gene>
    <name evidence="8" type="ORF">METZ01_LOCUS10518</name>
</gene>
<comment type="similarity">
    <text evidence="1">Belongs to the SOS response-associated peptidase family.</text>
</comment>
<evidence type="ECO:0000256" key="7">
    <source>
        <dbReference type="ARBA" id="ARBA00023239"/>
    </source>
</evidence>
<dbReference type="GO" id="GO:0003697">
    <property type="term" value="F:single-stranded DNA binding"/>
    <property type="evidence" value="ECO:0007669"/>
    <property type="project" value="InterPro"/>
</dbReference>
<protein>
    <recommendedName>
        <fullName evidence="9">Abasic site processing protein</fullName>
    </recommendedName>
</protein>
<keyword evidence="5" id="KW-0190">Covalent protein-DNA linkage</keyword>